<dbReference type="InterPro" id="IPR032852">
    <property type="entry name" value="ALKBH2"/>
</dbReference>
<name>A0AAD4CJG0_ASPNN</name>
<dbReference type="InterPro" id="IPR037151">
    <property type="entry name" value="AlkB-like_sf"/>
</dbReference>
<accession>A0AAD4CJG0</accession>
<evidence type="ECO:0000259" key="2">
    <source>
        <dbReference type="PROSITE" id="PS51471"/>
    </source>
</evidence>
<dbReference type="PANTHER" id="PTHR31573">
    <property type="entry name" value="ALPHA-KETOGLUTARATE-DEPENDENT DIOXYGENASE ALKB HOMOLOG 2"/>
    <property type="match status" value="1"/>
</dbReference>
<comment type="caution">
    <text evidence="3">The sequence shown here is derived from an EMBL/GenBank/DDBJ whole genome shotgun (WGS) entry which is preliminary data.</text>
</comment>
<feature type="binding site" evidence="1">
    <location>
        <position position="216"/>
    </location>
    <ligand>
        <name>2-oxoglutarate</name>
        <dbReference type="ChEBI" id="CHEBI:16810"/>
    </ligand>
</feature>
<evidence type="ECO:0000313" key="4">
    <source>
        <dbReference type="Proteomes" id="UP001194746"/>
    </source>
</evidence>
<dbReference type="Pfam" id="PF13532">
    <property type="entry name" value="2OG-FeII_Oxy_2"/>
    <property type="match status" value="1"/>
</dbReference>
<dbReference type="InterPro" id="IPR005123">
    <property type="entry name" value="Oxoglu/Fe-dep_dioxygenase_dom"/>
</dbReference>
<dbReference type="Proteomes" id="UP001194746">
    <property type="component" value="Unassembled WGS sequence"/>
</dbReference>
<evidence type="ECO:0000313" key="3">
    <source>
        <dbReference type="EMBL" id="KAF9887333.1"/>
    </source>
</evidence>
<dbReference type="GO" id="GO:0006307">
    <property type="term" value="P:DNA alkylation repair"/>
    <property type="evidence" value="ECO:0007669"/>
    <property type="project" value="TreeGrafter"/>
</dbReference>
<reference evidence="3" key="2">
    <citation type="submission" date="2020-02" db="EMBL/GenBank/DDBJ databases">
        <authorList>
            <person name="Gilchrist C.L.M."/>
            <person name="Chooi Y.-H."/>
        </authorList>
    </citation>
    <scope>NUCLEOTIDE SEQUENCE</scope>
    <source>
        <strain evidence="3">MST-FP2251</strain>
    </source>
</reference>
<feature type="domain" description="Fe2OG dioxygenase" evidence="2">
    <location>
        <begin position="207"/>
        <end position="359"/>
    </location>
</feature>
<dbReference type="GO" id="GO:0008198">
    <property type="term" value="F:ferrous iron binding"/>
    <property type="evidence" value="ECO:0007669"/>
    <property type="project" value="TreeGrafter"/>
</dbReference>
<dbReference type="AlphaFoldDB" id="A0AAD4CJG0"/>
<feature type="binding site" evidence="1">
    <location>
        <position position="341"/>
    </location>
    <ligand>
        <name>2-oxoglutarate</name>
        <dbReference type="ChEBI" id="CHEBI:16810"/>
    </ligand>
</feature>
<gene>
    <name evidence="3" type="ORF">FE257_010328</name>
</gene>
<sequence>MLSHQRGQTLAQLYVIPFHGFGLFKEASTITPASGGGCTKDAAGNLTLMKDQDNEGATITSIMNSKRFNIPVGIVIGDRNPLLGRKVPHRYNVMAYFRITDIWVEKVGQKKGTKVRFQKLDLSAKSWWSKPGSQPPTSHEERDFSVQPEEQSVVSGTLTAHFAVNYYVVSVDSKGFSEAPDGILHALGRLTWATETAVSASGDSFLRPNELLVLGYFEEMKIGYHDDGESSLGPTIATLSLGAKSTMFIRMKYKYFNGFSKAKKLLAEDPVLPNCNLQVKRQELRERYHRGEIDQIEYDDHRHRLFKGVRGGEATSCIKMELNHGDLVVMHGEKLQKYYEHSVVPDNKLRFALTARYIKPEQVDRDEWVKGDFTLSPAQRYDGK</sequence>
<dbReference type="PANTHER" id="PTHR31573:SF4">
    <property type="entry name" value="FE2OG DIOXYGENASE DOMAIN-CONTAINING PROTEIN"/>
    <property type="match status" value="1"/>
</dbReference>
<dbReference type="InterPro" id="IPR027450">
    <property type="entry name" value="AlkB-like"/>
</dbReference>
<dbReference type="PROSITE" id="PS51471">
    <property type="entry name" value="FE2OG_OXY"/>
    <property type="match status" value="1"/>
</dbReference>
<reference evidence="3" key="1">
    <citation type="journal article" date="2019" name="Beilstein J. Org. Chem.">
        <title>Nanangenines: drimane sesquiterpenoids as the dominant metabolite cohort of a novel Australian fungus, Aspergillus nanangensis.</title>
        <authorList>
            <person name="Lacey H.J."/>
            <person name="Gilchrist C.L.M."/>
            <person name="Crombie A."/>
            <person name="Kalaitzis J.A."/>
            <person name="Vuong D."/>
            <person name="Rutledge P.J."/>
            <person name="Turner P."/>
            <person name="Pitt J.I."/>
            <person name="Lacey E."/>
            <person name="Chooi Y.H."/>
            <person name="Piggott A.M."/>
        </authorList>
    </citation>
    <scope>NUCLEOTIDE SEQUENCE</scope>
    <source>
        <strain evidence="3">MST-FP2251</strain>
    </source>
</reference>
<organism evidence="3 4">
    <name type="scientific">Aspergillus nanangensis</name>
    <dbReference type="NCBI Taxonomy" id="2582783"/>
    <lineage>
        <taxon>Eukaryota</taxon>
        <taxon>Fungi</taxon>
        <taxon>Dikarya</taxon>
        <taxon>Ascomycota</taxon>
        <taxon>Pezizomycotina</taxon>
        <taxon>Eurotiomycetes</taxon>
        <taxon>Eurotiomycetidae</taxon>
        <taxon>Eurotiales</taxon>
        <taxon>Aspergillaceae</taxon>
        <taxon>Aspergillus</taxon>
        <taxon>Aspergillus subgen. Circumdati</taxon>
    </lineage>
</organism>
<dbReference type="EMBL" id="VCAU01000063">
    <property type="protein sequence ID" value="KAF9887333.1"/>
    <property type="molecule type" value="Genomic_DNA"/>
</dbReference>
<keyword evidence="4" id="KW-1185">Reference proteome</keyword>
<dbReference type="GO" id="GO:0051747">
    <property type="term" value="F:cytosine C-5 DNA demethylase activity"/>
    <property type="evidence" value="ECO:0007669"/>
    <property type="project" value="TreeGrafter"/>
</dbReference>
<dbReference type="GO" id="GO:0035516">
    <property type="term" value="F:broad specificity oxidative DNA demethylase activity"/>
    <property type="evidence" value="ECO:0007669"/>
    <property type="project" value="TreeGrafter"/>
</dbReference>
<evidence type="ECO:0000256" key="1">
    <source>
        <dbReference type="PIRSR" id="PIRSR632852-1"/>
    </source>
</evidence>
<feature type="binding site" evidence="1">
    <location>
        <position position="225"/>
    </location>
    <ligand>
        <name>2-oxoglutarate</name>
        <dbReference type="ChEBI" id="CHEBI:16810"/>
    </ligand>
</feature>
<proteinExistence type="predicted"/>
<dbReference type="Gene3D" id="2.60.120.590">
    <property type="entry name" value="Alpha-ketoglutarate-dependent dioxygenase AlkB-like"/>
    <property type="match status" value="1"/>
</dbReference>
<protein>
    <recommendedName>
        <fullName evidence="2">Fe2OG dioxygenase domain-containing protein</fullName>
    </recommendedName>
</protein>
<dbReference type="SUPFAM" id="SSF51197">
    <property type="entry name" value="Clavaminate synthase-like"/>
    <property type="match status" value="1"/>
</dbReference>